<sequence>MAGESGGVEESPSCCSSPKNKVKFLCSHGGKVLPRPSDGTLKYVGGETRVISVPRDITFSDLMKKLSEMVEGDMILKYQLMPEDLDALVSVRTDEDLKHMIEENGRHENEGAPLLRAFLFPSKPVLIENHAAATAALASSSSSEPYVLEQRYIDAINGIIRTSPKMKLAPIRAPSNCSACSSPKSSSPDGNTADLIHESTFHPPGRLAMHKVRSSPSIASLSNLHSSPSIQHDHSHYQNQNQSHHLVGYPLSSSRTATAQDAQAGFGMARPPPIMSLPLGMGGKIDMNRGTGNSNGNGYSYYYSSSRPHKVFAYYDDNAAAYAPHPTVERVNVPRSPRKNIWE</sequence>
<evidence type="ECO:0000259" key="1">
    <source>
        <dbReference type="SMART" id="SM00666"/>
    </source>
</evidence>
<accession>A0A4P1QP47</accession>
<dbReference type="OrthoDB" id="1882326at2759"/>
<gene>
    <name evidence="2" type="ORF">TanjilG_08927</name>
</gene>
<dbReference type="Gramene" id="OIV91515">
    <property type="protein sequence ID" value="OIV91515"/>
    <property type="gene ID" value="TanjilG_08927"/>
</dbReference>
<protein>
    <recommendedName>
        <fullName evidence="1">PB1 domain-containing protein</fullName>
    </recommendedName>
</protein>
<dbReference type="KEGG" id="lang:109334159"/>
<dbReference type="PANTHER" id="PTHR31066:SF47">
    <property type="entry name" value="PB1 DOMAIN-CONTAINING PROTEIN"/>
    <property type="match status" value="1"/>
</dbReference>
<dbReference type="Proteomes" id="UP000188354">
    <property type="component" value="Chromosome LG19"/>
</dbReference>
<proteinExistence type="predicted"/>
<dbReference type="InterPro" id="IPR000270">
    <property type="entry name" value="PB1_dom"/>
</dbReference>
<dbReference type="PANTHER" id="PTHR31066">
    <property type="entry name" value="OS05G0427100 PROTEIN-RELATED"/>
    <property type="match status" value="1"/>
</dbReference>
<dbReference type="Gene3D" id="3.10.20.90">
    <property type="entry name" value="Phosphatidylinositol 3-kinase Catalytic Subunit, Chain A, domain 1"/>
    <property type="match status" value="1"/>
</dbReference>
<keyword evidence="3" id="KW-1185">Reference proteome</keyword>
<evidence type="ECO:0000313" key="2">
    <source>
        <dbReference type="EMBL" id="OIV91515.1"/>
    </source>
</evidence>
<evidence type="ECO:0000313" key="3">
    <source>
        <dbReference type="Proteomes" id="UP000188354"/>
    </source>
</evidence>
<dbReference type="SMART" id="SM00666">
    <property type="entry name" value="PB1"/>
    <property type="match status" value="1"/>
</dbReference>
<dbReference type="EMBL" id="CM007379">
    <property type="protein sequence ID" value="OIV91515.1"/>
    <property type="molecule type" value="Genomic_DNA"/>
</dbReference>
<name>A0A4P1QP47_LUPAN</name>
<dbReference type="InterPro" id="IPR053198">
    <property type="entry name" value="Gynoecium_Dev_Regulator"/>
</dbReference>
<dbReference type="Pfam" id="PF00564">
    <property type="entry name" value="PB1"/>
    <property type="match status" value="1"/>
</dbReference>
<organism evidence="2 3">
    <name type="scientific">Lupinus angustifolius</name>
    <name type="common">Narrow-leaved blue lupine</name>
    <dbReference type="NCBI Taxonomy" id="3871"/>
    <lineage>
        <taxon>Eukaryota</taxon>
        <taxon>Viridiplantae</taxon>
        <taxon>Streptophyta</taxon>
        <taxon>Embryophyta</taxon>
        <taxon>Tracheophyta</taxon>
        <taxon>Spermatophyta</taxon>
        <taxon>Magnoliopsida</taxon>
        <taxon>eudicotyledons</taxon>
        <taxon>Gunneridae</taxon>
        <taxon>Pentapetalae</taxon>
        <taxon>rosids</taxon>
        <taxon>fabids</taxon>
        <taxon>Fabales</taxon>
        <taxon>Fabaceae</taxon>
        <taxon>Papilionoideae</taxon>
        <taxon>50 kb inversion clade</taxon>
        <taxon>genistoids sensu lato</taxon>
        <taxon>core genistoids</taxon>
        <taxon>Genisteae</taxon>
        <taxon>Lupinus</taxon>
    </lineage>
</organism>
<dbReference type="SUPFAM" id="SSF54277">
    <property type="entry name" value="CAD &amp; PB1 domains"/>
    <property type="match status" value="1"/>
</dbReference>
<reference evidence="2 3" key="1">
    <citation type="journal article" date="2017" name="Plant Biotechnol. J.">
        <title>A comprehensive draft genome sequence for lupin (Lupinus angustifolius), an emerging health food: insights into plant-microbe interactions and legume evolution.</title>
        <authorList>
            <person name="Hane J.K."/>
            <person name="Ming Y."/>
            <person name="Kamphuis L.G."/>
            <person name="Nelson M.N."/>
            <person name="Garg G."/>
            <person name="Atkins C.A."/>
            <person name="Bayer P.E."/>
            <person name="Bravo A."/>
            <person name="Bringans S."/>
            <person name="Cannon S."/>
            <person name="Edwards D."/>
            <person name="Foley R."/>
            <person name="Gao L.L."/>
            <person name="Harrison M.J."/>
            <person name="Huang W."/>
            <person name="Hurgobin B."/>
            <person name="Li S."/>
            <person name="Liu C.W."/>
            <person name="McGrath A."/>
            <person name="Morahan G."/>
            <person name="Murray J."/>
            <person name="Weller J."/>
            <person name="Jian J."/>
            <person name="Singh K.B."/>
        </authorList>
    </citation>
    <scope>NUCLEOTIDE SEQUENCE [LARGE SCALE GENOMIC DNA]</scope>
    <source>
        <strain evidence="3">cv. Tanjil</strain>
        <tissue evidence="2">Whole plant</tissue>
    </source>
</reference>
<feature type="domain" description="PB1" evidence="1">
    <location>
        <begin position="36"/>
        <end position="122"/>
    </location>
</feature>
<dbReference type="CDD" id="cd06410">
    <property type="entry name" value="PB1_UP2"/>
    <property type="match status" value="1"/>
</dbReference>
<dbReference type="AlphaFoldDB" id="A0A4P1QP47"/>